<dbReference type="InterPro" id="IPR005225">
    <property type="entry name" value="Small_GTP-bd"/>
</dbReference>
<dbReference type="InterPro" id="IPR031157">
    <property type="entry name" value="G_TR_CS"/>
</dbReference>
<dbReference type="PROSITE" id="PS00301">
    <property type="entry name" value="G_TR_1"/>
    <property type="match status" value="1"/>
</dbReference>
<dbReference type="SUPFAM" id="SSF54980">
    <property type="entry name" value="EF-G C-terminal domain-like"/>
    <property type="match status" value="2"/>
</dbReference>
<feature type="domain" description="Tr-type G" evidence="2">
    <location>
        <begin position="79"/>
        <end position="266"/>
    </location>
</feature>
<dbReference type="SUPFAM" id="SSF50447">
    <property type="entry name" value="Translation proteins"/>
    <property type="match status" value="1"/>
</dbReference>
<dbReference type="Gene3D" id="2.40.30.10">
    <property type="entry name" value="Translation factors"/>
    <property type="match status" value="1"/>
</dbReference>
<dbReference type="CDD" id="cd03710">
    <property type="entry name" value="BipA_TypA_C"/>
    <property type="match status" value="1"/>
</dbReference>
<dbReference type="RefSeq" id="XP_004337176.1">
    <property type="nucleotide sequence ID" value="XM_004337128.1"/>
</dbReference>
<dbReference type="Pfam" id="PF00679">
    <property type="entry name" value="EFG_C"/>
    <property type="match status" value="1"/>
</dbReference>
<dbReference type="STRING" id="1257118.L8GR92"/>
<dbReference type="Pfam" id="PF21018">
    <property type="entry name" value="BipA_C"/>
    <property type="match status" value="1"/>
</dbReference>
<dbReference type="GO" id="GO:1990904">
    <property type="term" value="C:ribonucleoprotein complex"/>
    <property type="evidence" value="ECO:0007669"/>
    <property type="project" value="TreeGrafter"/>
</dbReference>
<dbReference type="CDD" id="cd03691">
    <property type="entry name" value="BipA_TypA_II"/>
    <property type="match status" value="1"/>
</dbReference>
<dbReference type="InterPro" id="IPR000640">
    <property type="entry name" value="EFG_V-like"/>
</dbReference>
<dbReference type="InterPro" id="IPR006298">
    <property type="entry name" value="BipA"/>
</dbReference>
<feature type="chain" id="PRO_5003990326" evidence="1">
    <location>
        <begin position="24"/>
        <end position="675"/>
    </location>
</feature>
<feature type="signal peptide" evidence="1">
    <location>
        <begin position="1"/>
        <end position="23"/>
    </location>
</feature>
<reference evidence="3 4" key="1">
    <citation type="journal article" date="2013" name="Genome Biol.">
        <title>Genome of Acanthamoeba castellanii highlights extensive lateral gene transfer and early evolution of tyrosine kinase signaling.</title>
        <authorList>
            <person name="Clarke M."/>
            <person name="Lohan A.J."/>
            <person name="Liu B."/>
            <person name="Lagkouvardos I."/>
            <person name="Roy S."/>
            <person name="Zafar N."/>
            <person name="Bertelli C."/>
            <person name="Schilde C."/>
            <person name="Kianianmomeni A."/>
            <person name="Burglin T.R."/>
            <person name="Frech C."/>
            <person name="Turcotte B."/>
            <person name="Kopec K.O."/>
            <person name="Synnott J.M."/>
            <person name="Choo C."/>
            <person name="Paponov I."/>
            <person name="Finkler A."/>
            <person name="Soon Heng Tan C."/>
            <person name="Hutchins A.P."/>
            <person name="Weinmeier T."/>
            <person name="Rattei T."/>
            <person name="Chu J.S."/>
            <person name="Gimenez G."/>
            <person name="Irimia M."/>
            <person name="Rigden D.J."/>
            <person name="Fitzpatrick D.A."/>
            <person name="Lorenzo-Morales J."/>
            <person name="Bateman A."/>
            <person name="Chiu C.H."/>
            <person name="Tang P."/>
            <person name="Hegemann P."/>
            <person name="Fromm H."/>
            <person name="Raoult D."/>
            <person name="Greub G."/>
            <person name="Miranda-Saavedra D."/>
            <person name="Chen N."/>
            <person name="Nash P."/>
            <person name="Ginger M.L."/>
            <person name="Horn M."/>
            <person name="Schaap P."/>
            <person name="Caler L."/>
            <person name="Loftus B."/>
        </authorList>
    </citation>
    <scope>NUCLEOTIDE SEQUENCE [LARGE SCALE GENOMIC DNA]</scope>
    <source>
        <strain evidence="3 4">Neff</strain>
    </source>
</reference>
<dbReference type="OrthoDB" id="6699954at2759"/>
<dbReference type="VEuPathDB" id="AmoebaDB:ACA1_217260"/>
<name>L8GR92_ACACF</name>
<dbReference type="Proteomes" id="UP000011083">
    <property type="component" value="Unassembled WGS sequence"/>
</dbReference>
<gene>
    <name evidence="3" type="ORF">ACA1_217260</name>
</gene>
<dbReference type="FunFam" id="3.40.50.300:FF:000055">
    <property type="entry name" value="GTP-binding protein TypA"/>
    <property type="match status" value="1"/>
</dbReference>
<dbReference type="GO" id="GO:0005525">
    <property type="term" value="F:GTP binding"/>
    <property type="evidence" value="ECO:0007669"/>
    <property type="project" value="UniProtKB-KW"/>
</dbReference>
<dbReference type="SUPFAM" id="SSF52540">
    <property type="entry name" value="P-loop containing nucleoside triphosphate hydrolases"/>
    <property type="match status" value="1"/>
</dbReference>
<dbReference type="AlphaFoldDB" id="L8GR92"/>
<dbReference type="CDD" id="cd01891">
    <property type="entry name" value="TypA_BipA"/>
    <property type="match status" value="1"/>
</dbReference>
<organism evidence="3 4">
    <name type="scientific">Acanthamoeba castellanii (strain ATCC 30010 / Neff)</name>
    <dbReference type="NCBI Taxonomy" id="1257118"/>
    <lineage>
        <taxon>Eukaryota</taxon>
        <taxon>Amoebozoa</taxon>
        <taxon>Discosea</taxon>
        <taxon>Longamoebia</taxon>
        <taxon>Centramoebida</taxon>
        <taxon>Acanthamoebidae</taxon>
        <taxon>Acanthamoeba</taxon>
    </lineage>
</organism>
<keyword evidence="1" id="KW-0732">Signal</keyword>
<dbReference type="FunFam" id="2.40.50.250:FF:000001">
    <property type="entry name" value="GTP-binding protein TypA"/>
    <property type="match status" value="1"/>
</dbReference>
<proteinExistence type="predicted"/>
<dbReference type="PRINTS" id="PR00315">
    <property type="entry name" value="ELONGATNFCT"/>
</dbReference>
<dbReference type="KEGG" id="acan:ACA1_217260"/>
<dbReference type="PANTHER" id="PTHR42908">
    <property type="entry name" value="TRANSLATION ELONGATION FACTOR-RELATED"/>
    <property type="match status" value="1"/>
</dbReference>
<dbReference type="PROSITE" id="PS51722">
    <property type="entry name" value="G_TR_2"/>
    <property type="match status" value="1"/>
</dbReference>
<evidence type="ECO:0000259" key="2">
    <source>
        <dbReference type="PROSITE" id="PS51722"/>
    </source>
</evidence>
<dbReference type="Gene3D" id="3.30.70.240">
    <property type="match status" value="1"/>
</dbReference>
<dbReference type="Gene3D" id="2.40.50.250">
    <property type="entry name" value="bipa protein"/>
    <property type="match status" value="1"/>
</dbReference>
<dbReference type="PANTHER" id="PTHR42908:SF8">
    <property type="entry name" value="TR-TYPE G DOMAIN-CONTAINING PROTEIN"/>
    <property type="match status" value="1"/>
</dbReference>
<evidence type="ECO:0000313" key="4">
    <source>
        <dbReference type="Proteomes" id="UP000011083"/>
    </source>
</evidence>
<dbReference type="Gene3D" id="3.30.70.870">
    <property type="entry name" value="Elongation Factor G (Translational Gtpase), domain 3"/>
    <property type="match status" value="1"/>
</dbReference>
<sequence length="675" mass="74199">MSGRPFYFFLCAAFIFHPHLISAPSGTAPWSALRQVGHGWPSLASHHRSGVVGGRALARRWLSTEAEGAEDLGEGVRNEKLRNIAIIAHVDHGKTSLVDKLLSQSGTTSLRGGERDSNALEQERGITIMAKQTSIKYKDYTINIVDTPGHGDFGGEVERVLGMVDGVVMLVDGTEGPMAQTKFVLSKALGYGLKPIVVLNKMDRDTIRPDELFDLFVSLDASDEQLDYVTLYASAREGWAVKNRTAPRTDMTELFETIIEKVPPPLTYPDAPFSMLVTTMEYDMHLGRILVGRVRSGSVTTGDQLHGLSREAKELEKSKVLKVLGRRGLERSPIERGECGDIIGIAGFGACSVTDTICAPSVVHALPANPIDPPVLSVVLSVNDSPLAGREGTKLTSTLLRQRLYRELESNVTLQIGDTGREGALEVKGRGELQLAVLIENMRREGFEISVSPPKVLFKQEEGELLEPQEEVTVDVPTEFSGVVLERFGLRKGELVEMKTDGDKARLIFMCPSRSLIGFRQELNQLCRGTVVLHHLFHSFIPHKGVIENVRKGVLLSNTNGTTTTYALESLEQRGTMFVGPGTTVYMGMIIGENSKKGDMDVNPVKAKALTNMRTLLKDENVRLTPPRILTLEEAITYIADDELVEVTPSALRMRKEILDTSTRETMARRAKKSG</sequence>
<dbReference type="GeneID" id="14915747"/>
<dbReference type="InterPro" id="IPR027417">
    <property type="entry name" value="P-loop_NTPase"/>
</dbReference>
<dbReference type="InterPro" id="IPR000795">
    <property type="entry name" value="T_Tr_GTP-bd_dom"/>
</dbReference>
<dbReference type="Gene3D" id="3.40.50.300">
    <property type="entry name" value="P-loop containing nucleotide triphosphate hydrolases"/>
    <property type="match status" value="1"/>
</dbReference>
<protein>
    <submittedName>
        <fullName evidence="3">GTPbinding protein TypA/BipA, putative</fullName>
    </submittedName>
</protein>
<dbReference type="InterPro" id="IPR047041">
    <property type="entry name" value="BipA_GTP-bd_dom"/>
</dbReference>
<dbReference type="InterPro" id="IPR047042">
    <property type="entry name" value="BipA_II"/>
</dbReference>
<evidence type="ECO:0000256" key="1">
    <source>
        <dbReference type="SAM" id="SignalP"/>
    </source>
</evidence>
<dbReference type="EMBL" id="KB008036">
    <property type="protein sequence ID" value="ELR15163.1"/>
    <property type="molecule type" value="Genomic_DNA"/>
</dbReference>
<dbReference type="Pfam" id="PF00009">
    <property type="entry name" value="GTP_EFTU"/>
    <property type="match status" value="1"/>
</dbReference>
<dbReference type="InterPro" id="IPR009000">
    <property type="entry name" value="Transl_B-barrel_sf"/>
</dbReference>
<dbReference type="FunFam" id="3.30.70.240:FF:000002">
    <property type="entry name" value="GTP-binding protein TypA"/>
    <property type="match status" value="1"/>
</dbReference>
<dbReference type="GO" id="GO:0003924">
    <property type="term" value="F:GTPase activity"/>
    <property type="evidence" value="ECO:0007669"/>
    <property type="project" value="InterPro"/>
</dbReference>
<dbReference type="InterPro" id="IPR042116">
    <property type="entry name" value="TypA/BipA_C"/>
</dbReference>
<dbReference type="InterPro" id="IPR048876">
    <property type="entry name" value="BipA_C"/>
</dbReference>
<evidence type="ECO:0000313" key="3">
    <source>
        <dbReference type="EMBL" id="ELR15163.1"/>
    </source>
</evidence>
<dbReference type="OMA" id="MSMLFTI"/>
<accession>L8GR92</accession>
<dbReference type="GO" id="GO:0005829">
    <property type="term" value="C:cytosol"/>
    <property type="evidence" value="ECO:0007669"/>
    <property type="project" value="TreeGrafter"/>
</dbReference>
<dbReference type="InterPro" id="IPR035651">
    <property type="entry name" value="BipA_V"/>
</dbReference>
<dbReference type="FunFam" id="3.30.70.870:FF:000003">
    <property type="entry name" value="GTP-binding protein TypA"/>
    <property type="match status" value="1"/>
</dbReference>
<dbReference type="NCBIfam" id="TIGR00231">
    <property type="entry name" value="small_GTP"/>
    <property type="match status" value="1"/>
</dbReference>
<keyword evidence="4" id="KW-1185">Reference proteome</keyword>
<dbReference type="NCBIfam" id="TIGR01394">
    <property type="entry name" value="TypA_BipA"/>
    <property type="match status" value="1"/>
</dbReference>
<dbReference type="InterPro" id="IPR035647">
    <property type="entry name" value="EFG_III/V"/>
</dbReference>